<organism evidence="1 2">
    <name type="scientific">Hyphomonas pacifica</name>
    <dbReference type="NCBI Taxonomy" id="1280941"/>
    <lineage>
        <taxon>Bacteria</taxon>
        <taxon>Pseudomonadati</taxon>
        <taxon>Pseudomonadota</taxon>
        <taxon>Alphaproteobacteria</taxon>
        <taxon>Hyphomonadales</taxon>
        <taxon>Hyphomonadaceae</taxon>
        <taxon>Hyphomonas</taxon>
    </lineage>
</organism>
<accession>A0A328JYY2</accession>
<sequence>MEEGTMTNRSAISLLIYGMVQGVLFGVILLAVLYVPILKANAAIFIPLAVLLSIIVAIPLSWKIAPMLRARHQRRMARKRHLA</sequence>
<dbReference type="eggNOG" id="ENOG5033B97">
    <property type="taxonomic scope" value="Bacteria"/>
</dbReference>
<reference evidence="1 2" key="1">
    <citation type="submission" date="2013-04" db="EMBL/GenBank/DDBJ databases">
        <title>Hyphomonas sp. T24B3 Genome Sequencing.</title>
        <authorList>
            <person name="Lai Q."/>
            <person name="Shao Z."/>
        </authorList>
    </citation>
    <scope>NUCLEOTIDE SEQUENCE [LARGE SCALE GENOMIC DNA]</scope>
    <source>
        <strain evidence="1 2">T24B3</strain>
    </source>
</reference>
<accession>A0A062UA55</accession>
<evidence type="ECO:0000313" key="1">
    <source>
        <dbReference type="EMBL" id="RAN36106.1"/>
    </source>
</evidence>
<dbReference type="Proteomes" id="UP000249123">
    <property type="component" value="Unassembled WGS sequence"/>
</dbReference>
<dbReference type="AlphaFoldDB" id="A0A062UA55"/>
<evidence type="ECO:0000313" key="2">
    <source>
        <dbReference type="Proteomes" id="UP000249123"/>
    </source>
</evidence>
<dbReference type="EMBL" id="AWFB01000001">
    <property type="protein sequence ID" value="RAN36106.1"/>
    <property type="molecule type" value="Genomic_DNA"/>
</dbReference>
<protein>
    <submittedName>
        <fullName evidence="1">Uncharacterized protein</fullName>
    </submittedName>
</protein>
<keyword evidence="2" id="KW-1185">Reference proteome</keyword>
<gene>
    <name evidence="1" type="ORF">HY3_00580</name>
</gene>
<comment type="caution">
    <text evidence="1">The sequence shown here is derived from an EMBL/GenBank/DDBJ whole genome shotgun (WGS) entry which is preliminary data.</text>
</comment>
<proteinExistence type="predicted"/>
<name>A0A062UA55_9PROT</name>